<evidence type="ECO:0000256" key="5">
    <source>
        <dbReference type="ARBA" id="ARBA00023118"/>
    </source>
</evidence>
<proteinExistence type="inferred from homology"/>
<dbReference type="GO" id="GO:0003723">
    <property type="term" value="F:RNA binding"/>
    <property type="evidence" value="ECO:0007669"/>
    <property type="project" value="InterPro"/>
</dbReference>
<dbReference type="PANTHER" id="PTHR34047:SF3">
    <property type="entry name" value="BLR2052 PROTEIN"/>
    <property type="match status" value="1"/>
</dbReference>
<evidence type="ECO:0000256" key="4">
    <source>
        <dbReference type="ARBA" id="ARBA00022842"/>
    </source>
</evidence>
<evidence type="ECO:0000313" key="10">
    <source>
        <dbReference type="EMBL" id="VFU16336.1"/>
    </source>
</evidence>
<gene>
    <name evidence="10" type="ORF">SCFA_540004</name>
</gene>
<feature type="domain" description="Reverse transcriptase" evidence="9">
    <location>
        <begin position="105"/>
        <end position="344"/>
    </location>
</feature>
<protein>
    <submittedName>
        <fullName evidence="10">Group II intron reverse transcriptase/maturase</fullName>
    </submittedName>
</protein>
<evidence type="ECO:0000259" key="9">
    <source>
        <dbReference type="PROSITE" id="PS50878"/>
    </source>
</evidence>
<keyword evidence="3" id="KW-0479">Metal-binding</keyword>
<keyword evidence="2" id="KW-0548">Nucleotidyltransferase</keyword>
<feature type="region of interest" description="Disordered" evidence="8">
    <location>
        <begin position="1"/>
        <end position="35"/>
    </location>
</feature>
<dbReference type="GO" id="GO:0003964">
    <property type="term" value="F:RNA-directed DNA polymerase activity"/>
    <property type="evidence" value="ECO:0007669"/>
    <property type="project" value="UniProtKB-KW"/>
</dbReference>
<dbReference type="SUPFAM" id="SSF56672">
    <property type="entry name" value="DNA/RNA polymerases"/>
    <property type="match status" value="1"/>
</dbReference>
<feature type="compositionally biased region" description="Basic and acidic residues" evidence="8">
    <location>
        <begin position="1"/>
        <end position="20"/>
    </location>
</feature>
<reference evidence="10" key="1">
    <citation type="submission" date="2019-03" db="EMBL/GenBank/DDBJ databases">
        <authorList>
            <person name="Hao L."/>
        </authorList>
    </citation>
    <scope>NUCLEOTIDE SEQUENCE</scope>
</reference>
<dbReference type="Pfam" id="PF08388">
    <property type="entry name" value="GIIM"/>
    <property type="match status" value="1"/>
</dbReference>
<evidence type="ECO:0000256" key="8">
    <source>
        <dbReference type="SAM" id="MobiDB-lite"/>
    </source>
</evidence>
<dbReference type="EMBL" id="CAADRM010000119">
    <property type="protein sequence ID" value="VFU16336.1"/>
    <property type="molecule type" value="Genomic_DNA"/>
</dbReference>
<dbReference type="CDD" id="cd01651">
    <property type="entry name" value="RT_G2_intron"/>
    <property type="match status" value="1"/>
</dbReference>
<comment type="similarity">
    <text evidence="6">Belongs to the bacterial reverse transcriptase family.</text>
</comment>
<dbReference type="GO" id="GO:0046872">
    <property type="term" value="F:metal ion binding"/>
    <property type="evidence" value="ECO:0007669"/>
    <property type="project" value="UniProtKB-KW"/>
</dbReference>
<dbReference type="InterPro" id="IPR043502">
    <property type="entry name" value="DNA/RNA_pol_sf"/>
</dbReference>
<dbReference type="PRINTS" id="PR00866">
    <property type="entry name" value="RNADNAPOLMS"/>
</dbReference>
<dbReference type="GO" id="GO:0051607">
    <property type="term" value="P:defense response to virus"/>
    <property type="evidence" value="ECO:0007669"/>
    <property type="project" value="UniProtKB-KW"/>
</dbReference>
<dbReference type="PANTHER" id="PTHR34047">
    <property type="entry name" value="NUCLEAR INTRON MATURASE 1, MITOCHONDRIAL-RELATED"/>
    <property type="match status" value="1"/>
</dbReference>
<keyword evidence="10" id="KW-0695">RNA-directed DNA polymerase</keyword>
<dbReference type="NCBIfam" id="TIGR04416">
    <property type="entry name" value="group_II_RT_mat"/>
    <property type="match status" value="1"/>
</dbReference>
<evidence type="ECO:0000256" key="1">
    <source>
        <dbReference type="ARBA" id="ARBA00022679"/>
    </source>
</evidence>
<keyword evidence="4" id="KW-0460">Magnesium</keyword>
<dbReference type="InterPro" id="IPR013597">
    <property type="entry name" value="Mat_intron_G2"/>
</dbReference>
<dbReference type="InterPro" id="IPR051083">
    <property type="entry name" value="GrpII_Intron_Splice-Mob/Def"/>
</dbReference>
<dbReference type="InterPro" id="IPR000477">
    <property type="entry name" value="RT_dom"/>
</dbReference>
<keyword evidence="1" id="KW-0808">Transferase</keyword>
<keyword evidence="5" id="KW-0051">Antiviral defense</keyword>
<evidence type="ECO:0000256" key="6">
    <source>
        <dbReference type="ARBA" id="ARBA00034120"/>
    </source>
</evidence>
<sequence>MAREKSKGRSPEGESTEAGHRGGTARSSDESPVMGVERRGCVVQGYLMVNQQWEESVSIAKPYEISKKLVWEAWKRIKANKGTSGVDSQTIQDIEGNLKNNLYKVWNRMSSGSYFPPPVRRVEIPKEDGGKRPLGIPTVADRVAQMVVLMLLEPEVEPIFHQDSYGYRPGKSAVDAVETARKRCWSYDWVIDLDIRGFFDNIDHELLMKAVRKHAQCKWMQLYIERWLKAPVQMKDGTLECRDKGTPQGGVISPLLANLFLHYAFDAWMVRTFPGSPFERYADDVVVHCKTMSEAEQVKNAIKSRLAECKLEMHPGKTKIVYCKDGWRKGTYPTVCFDFLGFSFHPRQAINRKGRIFTGFLPAISNKSLKRIGNVVRSWRLRRWIGYDIEDLATALNPVIRGWLNYYGRFYKTRCYKIVKILDFALVNWARKKFRKRGSYRKSTAYILRVKNQRPTLFCHWQLAGASLKG</sequence>
<evidence type="ECO:0000256" key="2">
    <source>
        <dbReference type="ARBA" id="ARBA00022695"/>
    </source>
</evidence>
<dbReference type="InterPro" id="IPR000123">
    <property type="entry name" value="Reverse_transcriptase_msDNA"/>
</dbReference>
<comment type="catalytic activity">
    <reaction evidence="7">
        <text>DNA(n) + a 2'-deoxyribonucleoside 5'-triphosphate = DNA(n+1) + diphosphate</text>
        <dbReference type="Rhea" id="RHEA:22508"/>
        <dbReference type="Rhea" id="RHEA-COMP:17339"/>
        <dbReference type="Rhea" id="RHEA-COMP:17340"/>
        <dbReference type="ChEBI" id="CHEBI:33019"/>
        <dbReference type="ChEBI" id="CHEBI:61560"/>
        <dbReference type="ChEBI" id="CHEBI:173112"/>
        <dbReference type="EC" id="2.7.7.49"/>
    </reaction>
</comment>
<dbReference type="InterPro" id="IPR030931">
    <property type="entry name" value="Group_II_RT_mat"/>
</dbReference>
<dbReference type="Pfam" id="PF00078">
    <property type="entry name" value="RVT_1"/>
    <property type="match status" value="1"/>
</dbReference>
<evidence type="ECO:0000256" key="3">
    <source>
        <dbReference type="ARBA" id="ARBA00022723"/>
    </source>
</evidence>
<accession>A0A485M233</accession>
<evidence type="ECO:0000256" key="7">
    <source>
        <dbReference type="ARBA" id="ARBA00048173"/>
    </source>
</evidence>
<dbReference type="PROSITE" id="PS50878">
    <property type="entry name" value="RT_POL"/>
    <property type="match status" value="1"/>
</dbReference>
<dbReference type="AlphaFoldDB" id="A0A485M233"/>
<organism evidence="10">
    <name type="scientific">anaerobic digester metagenome</name>
    <dbReference type="NCBI Taxonomy" id="1263854"/>
    <lineage>
        <taxon>unclassified sequences</taxon>
        <taxon>metagenomes</taxon>
        <taxon>ecological metagenomes</taxon>
    </lineage>
</organism>
<name>A0A485M233_9ZZZZ</name>